<evidence type="ECO:0000256" key="1">
    <source>
        <dbReference type="SAM" id="Phobius"/>
    </source>
</evidence>
<proteinExistence type="predicted"/>
<name>A0A644WVN8_9ZZZZ</name>
<dbReference type="PANTHER" id="PTHR35342:SF5">
    <property type="entry name" value="TRICARBOXYLIC TRANSPORT PROTEIN"/>
    <property type="match status" value="1"/>
</dbReference>
<feature type="transmembrane region" description="Helical" evidence="1">
    <location>
        <begin position="111"/>
        <end position="131"/>
    </location>
</feature>
<feature type="transmembrane region" description="Helical" evidence="1">
    <location>
        <begin position="143"/>
        <end position="160"/>
    </location>
</feature>
<evidence type="ECO:0000259" key="2">
    <source>
        <dbReference type="Pfam" id="PF01970"/>
    </source>
</evidence>
<evidence type="ECO:0000313" key="3">
    <source>
        <dbReference type="EMBL" id="MPM06124.1"/>
    </source>
</evidence>
<feature type="transmembrane region" description="Helical" evidence="1">
    <location>
        <begin position="412"/>
        <end position="441"/>
    </location>
</feature>
<keyword evidence="1" id="KW-1133">Transmembrane helix</keyword>
<dbReference type="PANTHER" id="PTHR35342">
    <property type="entry name" value="TRICARBOXYLIC TRANSPORT PROTEIN"/>
    <property type="match status" value="1"/>
</dbReference>
<accession>A0A644WVN8</accession>
<feature type="transmembrane region" description="Helical" evidence="1">
    <location>
        <begin position="56"/>
        <end position="78"/>
    </location>
</feature>
<sequence>MDWLSAFAGVFRPDVFFYLVVGVASGAFIGTMPGLTATMAVAVLTPISFWLEPACGFAMLIGVYNSAIWSGGISAILINTPGTPASMASTFDGYKLSQKGYSGLALNTNTIWSVFGGLVSTICLATFSFPLAKFALRFGPSEFAVVALFGLTMMVSVSGSSPIKGLLVGFLGLLLSTVGLETIHAYKRYTFGQAGLLDGFNFVAVMIGLFGVGEILYQIYTTERDTPTMKAEVKTKKQMPSFKLLGKLFPKNLFASAISVIIGAIPGAGGDIASIICWGQAKRTSKHPEEYGEGSVEGLSVTCTANNAVIGGAMTTMLSLGIPGDSVTAILIGSLMMYGMTPGPMLFIENRPFVLTLITQMVIANLVILVFGLTTSKIYPRLLAVKKTSLWIVILFFCFVGAYAINNSYVDLISMAIFGIVGFFFRMLDLPNGPFILGLLLGKLLEANLRRTLAMTMGSYAIFINSPINVVLLLITVLSLFLPTFNKWRKVRKARSN</sequence>
<feature type="domain" description="DUF112" evidence="2">
    <location>
        <begin position="17"/>
        <end position="437"/>
    </location>
</feature>
<gene>
    <name evidence="3" type="ORF">SDC9_52420</name>
</gene>
<keyword evidence="1" id="KW-0472">Membrane</keyword>
<feature type="transmembrane region" description="Helical" evidence="1">
    <location>
        <begin position="198"/>
        <end position="220"/>
    </location>
</feature>
<dbReference type="InterPro" id="IPR002823">
    <property type="entry name" value="DUF112_TM"/>
</dbReference>
<feature type="transmembrane region" description="Helical" evidence="1">
    <location>
        <begin position="353"/>
        <end position="376"/>
    </location>
</feature>
<feature type="transmembrane region" description="Helical" evidence="1">
    <location>
        <begin position="327"/>
        <end position="347"/>
    </location>
</feature>
<keyword evidence="1" id="KW-0812">Transmembrane</keyword>
<feature type="transmembrane region" description="Helical" evidence="1">
    <location>
        <begin position="166"/>
        <end position="186"/>
    </location>
</feature>
<feature type="transmembrane region" description="Helical" evidence="1">
    <location>
        <begin position="388"/>
        <end position="406"/>
    </location>
</feature>
<feature type="transmembrane region" description="Helical" evidence="1">
    <location>
        <begin position="15"/>
        <end position="44"/>
    </location>
</feature>
<protein>
    <recommendedName>
        <fullName evidence="2">DUF112 domain-containing protein</fullName>
    </recommendedName>
</protein>
<feature type="transmembrane region" description="Helical" evidence="1">
    <location>
        <begin position="253"/>
        <end position="278"/>
    </location>
</feature>
<dbReference type="EMBL" id="VSSQ01001200">
    <property type="protein sequence ID" value="MPM06124.1"/>
    <property type="molecule type" value="Genomic_DNA"/>
</dbReference>
<comment type="caution">
    <text evidence="3">The sequence shown here is derived from an EMBL/GenBank/DDBJ whole genome shotgun (WGS) entry which is preliminary data.</text>
</comment>
<reference evidence="3" key="1">
    <citation type="submission" date="2019-08" db="EMBL/GenBank/DDBJ databases">
        <authorList>
            <person name="Kucharzyk K."/>
            <person name="Murdoch R.W."/>
            <person name="Higgins S."/>
            <person name="Loffler F."/>
        </authorList>
    </citation>
    <scope>NUCLEOTIDE SEQUENCE</scope>
</reference>
<dbReference type="AlphaFoldDB" id="A0A644WVN8"/>
<organism evidence="3">
    <name type="scientific">bioreactor metagenome</name>
    <dbReference type="NCBI Taxonomy" id="1076179"/>
    <lineage>
        <taxon>unclassified sequences</taxon>
        <taxon>metagenomes</taxon>
        <taxon>ecological metagenomes</taxon>
    </lineage>
</organism>
<dbReference type="Pfam" id="PF01970">
    <property type="entry name" value="TctA"/>
    <property type="match status" value="1"/>
</dbReference>
<feature type="transmembrane region" description="Helical" evidence="1">
    <location>
        <begin position="462"/>
        <end position="482"/>
    </location>
</feature>